<dbReference type="Proteomes" id="UP000784294">
    <property type="component" value="Unassembled WGS sequence"/>
</dbReference>
<gene>
    <name evidence="2" type="ORF">PXEA_LOCUS23654</name>
</gene>
<accession>A0A3S5A809</accession>
<dbReference type="AlphaFoldDB" id="A0A3S5A809"/>
<protein>
    <submittedName>
        <fullName evidence="2">Uncharacterized protein</fullName>
    </submittedName>
</protein>
<feature type="compositionally biased region" description="Gly residues" evidence="1">
    <location>
        <begin position="19"/>
        <end position="32"/>
    </location>
</feature>
<sequence length="186" mass="20293">MTYSLNDGVEAPQADGSQAPGGPGHLGPGGGSARKAILEAVNRVGEASHDLLRYVMQEESSGVTEEEAMALSHAVRPLSVTREGPPNEWAAGRYRGLAEEDQLYQVRLGIPRLADSAADQQSFLLPTPISIYFHLHSLNYPTLFYSSINLILFLLISYDFCSTRANFRCFFAYTGPTILAVSGRLR</sequence>
<evidence type="ECO:0000256" key="1">
    <source>
        <dbReference type="SAM" id="MobiDB-lite"/>
    </source>
</evidence>
<evidence type="ECO:0000313" key="2">
    <source>
        <dbReference type="EMBL" id="VEL30214.1"/>
    </source>
</evidence>
<dbReference type="EMBL" id="CAAALY010110442">
    <property type="protein sequence ID" value="VEL30214.1"/>
    <property type="molecule type" value="Genomic_DNA"/>
</dbReference>
<proteinExistence type="predicted"/>
<feature type="region of interest" description="Disordered" evidence="1">
    <location>
        <begin position="1"/>
        <end position="32"/>
    </location>
</feature>
<evidence type="ECO:0000313" key="3">
    <source>
        <dbReference type="Proteomes" id="UP000784294"/>
    </source>
</evidence>
<keyword evidence="3" id="KW-1185">Reference proteome</keyword>
<reference evidence="2" key="1">
    <citation type="submission" date="2018-11" db="EMBL/GenBank/DDBJ databases">
        <authorList>
            <consortium name="Pathogen Informatics"/>
        </authorList>
    </citation>
    <scope>NUCLEOTIDE SEQUENCE</scope>
</reference>
<comment type="caution">
    <text evidence="2">The sequence shown here is derived from an EMBL/GenBank/DDBJ whole genome shotgun (WGS) entry which is preliminary data.</text>
</comment>
<name>A0A3S5A809_9PLAT</name>
<organism evidence="2 3">
    <name type="scientific">Protopolystoma xenopodis</name>
    <dbReference type="NCBI Taxonomy" id="117903"/>
    <lineage>
        <taxon>Eukaryota</taxon>
        <taxon>Metazoa</taxon>
        <taxon>Spiralia</taxon>
        <taxon>Lophotrochozoa</taxon>
        <taxon>Platyhelminthes</taxon>
        <taxon>Monogenea</taxon>
        <taxon>Polyopisthocotylea</taxon>
        <taxon>Polystomatidea</taxon>
        <taxon>Polystomatidae</taxon>
        <taxon>Protopolystoma</taxon>
    </lineage>
</organism>